<feature type="compositionally biased region" description="Polar residues" evidence="2">
    <location>
        <begin position="1683"/>
        <end position="1693"/>
    </location>
</feature>
<feature type="region of interest" description="Disordered" evidence="2">
    <location>
        <begin position="747"/>
        <end position="769"/>
    </location>
</feature>
<feature type="region of interest" description="Disordered" evidence="2">
    <location>
        <begin position="1568"/>
        <end position="1653"/>
    </location>
</feature>
<feature type="compositionally biased region" description="Low complexity" evidence="2">
    <location>
        <begin position="226"/>
        <end position="235"/>
    </location>
</feature>
<reference evidence="5" key="3">
    <citation type="journal article" date="2012" name="PLoS Pathog.">
        <title>Comparative genomics of the apicomplexan parasites Toxoplasma gondii and Neospora caninum: Coccidia differing in host range and transmission strategy.</title>
        <authorList>
            <person name="Reid A.J."/>
            <person name="Vermont S.J."/>
            <person name="Cotton J.A."/>
            <person name="Harris D."/>
            <person name="Hill-Cawthorne G.A."/>
            <person name="Konen-Waisman S."/>
            <person name="Latham S.M."/>
            <person name="Mourier T."/>
            <person name="Norton R."/>
            <person name="Quail M.A."/>
            <person name="Sanders M."/>
            <person name="Shanmugam D."/>
            <person name="Sohal A."/>
            <person name="Wasmuth J.D."/>
            <person name="Brunk B."/>
            <person name="Grigg M.E."/>
            <person name="Howard J.C."/>
            <person name="Parkinson J."/>
            <person name="Roos D.S."/>
            <person name="Trees A.J."/>
            <person name="Berriman M."/>
            <person name="Pain A."/>
            <person name="Wastling J.M."/>
        </authorList>
    </citation>
    <scope>NUCLEOTIDE SEQUENCE [LARGE SCALE GENOMIC DNA]</scope>
    <source>
        <strain evidence="5">Liverpool</strain>
    </source>
</reference>
<feature type="region of interest" description="Disordered" evidence="2">
    <location>
        <begin position="1054"/>
        <end position="1146"/>
    </location>
</feature>
<keyword evidence="5" id="KW-1185">Reference proteome</keyword>
<feature type="region of interest" description="Disordered" evidence="2">
    <location>
        <begin position="29"/>
        <end position="50"/>
    </location>
</feature>
<feature type="region of interest" description="Disordered" evidence="2">
    <location>
        <begin position="1681"/>
        <end position="1822"/>
    </location>
</feature>
<feature type="compositionally biased region" description="Low complexity" evidence="2">
    <location>
        <begin position="1393"/>
        <end position="1416"/>
    </location>
</feature>
<reference evidence="3" key="2">
    <citation type="submission" date="2011-03" db="EMBL/GenBank/DDBJ databases">
        <title>Comparative genomics and transcriptomics of Neospora caninum and Toxoplasma gondii.</title>
        <authorList>
            <person name="Reid A.J."/>
            <person name="Sohal A."/>
            <person name="Harris D."/>
            <person name="Quail M."/>
            <person name="Sanders M."/>
            <person name="Berriman M."/>
            <person name="Wastling J.M."/>
            <person name="Pain A."/>
        </authorList>
    </citation>
    <scope>NUCLEOTIDE SEQUENCE</scope>
    <source>
        <strain evidence="3">Liverpool</strain>
    </source>
</reference>
<dbReference type="OrthoDB" id="347889at2759"/>
<gene>
    <name evidence="4" type="ORF">BN1204_000030</name>
    <name evidence="3" type="ORF">NCLIV_000030</name>
</gene>
<name>F0V714_NEOCL</name>
<accession>F0V714</accession>
<organism evidence="3 5">
    <name type="scientific">Neospora caninum (strain Liverpool)</name>
    <dbReference type="NCBI Taxonomy" id="572307"/>
    <lineage>
        <taxon>Eukaryota</taxon>
        <taxon>Sar</taxon>
        <taxon>Alveolata</taxon>
        <taxon>Apicomplexa</taxon>
        <taxon>Conoidasida</taxon>
        <taxon>Coccidia</taxon>
        <taxon>Eucoccidiorida</taxon>
        <taxon>Eimeriorina</taxon>
        <taxon>Sarcocystidae</taxon>
        <taxon>Neospora</taxon>
    </lineage>
</organism>
<feature type="compositionally biased region" description="Low complexity" evidence="2">
    <location>
        <begin position="1805"/>
        <end position="1818"/>
    </location>
</feature>
<sequence length="1894" mass="200189">MGFVGGAPPSSGFSQSSVVETTFCDCDGTQRTGRDVSFAPENRGEAPGVEISPSFTARECLQSSPCLPPILLAAESAPLAGRMTNPSAPSAQTHAACPQVPPEGQVRVGGGHPHLPPQYPIPPHSESGAVSPASLAPLPVHSSDPTSGDPHDRWDFRCEGSPARTSFHPGDTAHLADMSHSAGSRAFEHCKISHEAIAGTEEQEEVPQTRYLCRDPQRGSSDLMAPSSNSASPVPSQSLVAYATNKKGEPARMPLNKALTRLDLSRAVYQRMKTVDVQRGTESVLLEEVEDALLRGPSSPAHEGPSTHSQAYSDSDFCPRLSGKGECGDGGFASGPAFSAEMANCGDVGSEAAKLKMLAEKLQAQEEEKRTMQEESFQVEQLLKRQYYQDMRKKNAENEDLKKQLGRLREEMDALNRHLSATLQHKDQLQNALALAQDALTHAVDSMVFTPRAPLDPQSPRSQPTRGGSVCSKAVTPLLHNAVAPPLRERTDLANIAVEDPGKRMSSNPQQIGERTVSAESFASSSLRKTGSTEERQGISKKAAGGANEALNDCCATAEETQTEAAESKSRVEESAEGNGEGAENEGDILCDRLWSLMGRLEEAASLLDSQNLDAEDQRALTISLLKACRMCSADNRSATDGEETSRGASTREDPTMAEESSIVSGVGVPTENRRFSAEGSLRLEPTASLSPSSKRAATQRQSGAERSHEERDRLTEDQVRELQNEVITLRQNLQIFTGDVAAAQKKHRRTATGESTGGSASLSDSVDDGRCLSSTDELMIQRLDELQKLNARLLLDNTVLHQLCTRQPSPVRVPSLHPMMAGPRGSLPTSVPARSWKAPLSASPAPGSLLHPSACLVSLPVSTPSSSHATFPVPQVLAGLDATHDAAHHALSPGMALHMMPGQQSTTPAASPLHCVGRPEGQSASSALHKNSQVLPSANSRSLFPGILPPEQGRPLAHTAARPADFQVAQLVGTDGENRPVSGERDRTGALELCERQTAEHTGDKEPQVQELWLKTTKPSLRSRKSEGATPFPDAQASEATALPIKSATEAHRWPDCKPKGVGRRKMVPSQSQPVLGTAERQGSRKVKPAFSQSEDSGAGCHRSGDAGTTSLPPLFATQTGETTNQRPSMCKGKTVGDAKSEQGEKTYPRLPRRMVKHSVSAVELPVLRGPLAEHVSKAARGSAVPVWSSPSKLPPLLTENTQRVNFTCSGMATYSTSPFHPGAKPVSVSIPDALGPGDVGARAAVSGVYFCQVSPGRAAEANQLAVWGRGYPVSVVGLHGNVGQSVAKVFQRNVRKGSRGDETGRSHGSRGQSGGFLWAAGSGSISRVQRRSVSCVSGASSEPEARATTGSDRVRHAQSTSDEATVKSALHAAPGFAQSQLKGSDVRQGVSSSPLSSRPTTPVTPGTSTSTTPPLHHVQNGGYPYHLGGLPYYYYLPGVPAPVSNNSDNTSCQALRDHAPNSTVNFRYVAYAYPTVSTAPTSFTPLQVCSSEGVSPEFRHGASLSREGTLPRTGSRPSASLSDCGESGAAAFGSCASVNQMWDAARCPHSRTAAATHCQRHLEAPQFMTGPGSREVLHNSGDSRSTEHVLCDSPQTKVAPRASHAASQSTPLLKSTRAPPRAPATPQEGNLTGPKARLGRSSATASKRWGVSPTSGTFRPFETFTAFLQKQFLGLAGTGTSGASQVGTADQTAARGRSLTSPIRGKAARVSSGGTGLGSPESKKMQPGAGDRSAMRARLTTSVAAPSQGRLRNKDTGTRLHRVRAPQKPSGSFGPAVGSSREQELRDSPGDTKATWLPNGLGTTSTAASQISSASSKQHPKGPLCGMNVFCDVPLLQHSSVHHLCEDAASQGSLISTPKLEIEVEDRRGSVPVGRLLGPAVSMSTLYQLQAR</sequence>
<feature type="region of interest" description="Disordered" evidence="2">
    <location>
        <begin position="295"/>
        <end position="317"/>
    </location>
</feature>
<feature type="compositionally biased region" description="Polar residues" evidence="2">
    <location>
        <begin position="1108"/>
        <end position="1129"/>
    </location>
</feature>
<feature type="compositionally biased region" description="Polar residues" evidence="2">
    <location>
        <begin position="688"/>
        <end position="703"/>
    </location>
</feature>
<dbReference type="GeneID" id="13440519"/>
<feature type="compositionally biased region" description="Polar residues" evidence="2">
    <location>
        <begin position="505"/>
        <end position="530"/>
    </location>
</feature>
<protein>
    <submittedName>
        <fullName evidence="3">Uncharacterized protein</fullName>
    </submittedName>
</protein>
<feature type="compositionally biased region" description="Polar residues" evidence="2">
    <location>
        <begin position="84"/>
        <end position="93"/>
    </location>
</feature>
<proteinExistence type="predicted"/>
<dbReference type="EMBL" id="LN714474">
    <property type="protein sequence ID" value="CEL64084.1"/>
    <property type="molecule type" value="Genomic_DNA"/>
</dbReference>
<dbReference type="eggNOG" id="ENOG502QZ8K">
    <property type="taxonomic scope" value="Eukaryota"/>
</dbReference>
<feature type="region of interest" description="Disordered" evidence="2">
    <location>
        <begin position="1020"/>
        <end position="1039"/>
    </location>
</feature>
<feature type="compositionally biased region" description="Basic and acidic residues" evidence="2">
    <location>
        <begin position="1783"/>
        <end position="1792"/>
    </location>
</feature>
<feature type="compositionally biased region" description="Pro residues" evidence="2">
    <location>
        <begin position="114"/>
        <end position="123"/>
    </location>
</feature>
<feature type="region of interest" description="Disordered" evidence="2">
    <location>
        <begin position="451"/>
        <end position="471"/>
    </location>
</feature>
<evidence type="ECO:0000256" key="2">
    <source>
        <dbReference type="SAM" id="MobiDB-lite"/>
    </source>
</evidence>
<evidence type="ECO:0000313" key="5">
    <source>
        <dbReference type="Proteomes" id="UP000007494"/>
    </source>
</evidence>
<feature type="region of interest" description="Disordered" evidence="2">
    <location>
        <begin position="1500"/>
        <end position="1524"/>
    </location>
</feature>
<evidence type="ECO:0000256" key="1">
    <source>
        <dbReference type="SAM" id="Coils"/>
    </source>
</evidence>
<keyword evidence="1" id="KW-0175">Coiled coil</keyword>
<feature type="compositionally biased region" description="Polar residues" evidence="2">
    <location>
        <begin position="753"/>
        <end position="765"/>
    </location>
</feature>
<feature type="compositionally biased region" description="Basic and acidic residues" evidence="2">
    <location>
        <begin position="1136"/>
        <end position="1146"/>
    </location>
</feature>
<feature type="region of interest" description="Disordered" evidence="2">
    <location>
        <begin position="84"/>
        <end position="159"/>
    </location>
</feature>
<reference evidence="4" key="4">
    <citation type="journal article" date="2015" name="PLoS ONE">
        <title>Comprehensive Evaluation of Toxoplasma gondii VEG and Neospora caninum LIV Genomes with Tachyzoite Stage Transcriptome and Proteome Defines Novel Transcript Features.</title>
        <authorList>
            <person name="Ramaprasad A."/>
            <person name="Mourier T."/>
            <person name="Naeem R."/>
            <person name="Malas T.B."/>
            <person name="Moussa E."/>
            <person name="Panigrahi A."/>
            <person name="Vermont S.J."/>
            <person name="Otto T.D."/>
            <person name="Wastling J."/>
            <person name="Pain A."/>
        </authorList>
    </citation>
    <scope>NUCLEOTIDE SEQUENCE</scope>
    <source>
        <strain evidence="4">Liverpool</strain>
    </source>
</reference>
<dbReference type="Proteomes" id="UP000007494">
    <property type="component" value="Chromosome Ia"/>
</dbReference>
<feature type="region of interest" description="Disordered" evidence="2">
    <location>
        <begin position="1295"/>
        <end position="1318"/>
    </location>
</feature>
<dbReference type="OMA" id="QYYQDMR"/>
<feature type="compositionally biased region" description="Basic and acidic residues" evidence="2">
    <location>
        <begin position="638"/>
        <end position="655"/>
    </location>
</feature>
<dbReference type="RefSeq" id="XP_003879540.1">
    <property type="nucleotide sequence ID" value="XM_003879491.1"/>
</dbReference>
<feature type="region of interest" description="Disordered" evidence="2">
    <location>
        <begin position="635"/>
        <end position="718"/>
    </location>
</feature>
<feature type="coiled-coil region" evidence="1">
    <location>
        <begin position="348"/>
        <end position="418"/>
    </location>
</feature>
<feature type="compositionally biased region" description="Basic and acidic residues" evidence="2">
    <location>
        <begin position="149"/>
        <end position="158"/>
    </location>
</feature>
<reference evidence="3" key="1">
    <citation type="submission" date="2011-02" db="EMBL/GenBank/DDBJ databases">
        <authorList>
            <person name="Aslett M."/>
        </authorList>
    </citation>
    <scope>NUCLEOTIDE SEQUENCE</scope>
    <source>
        <strain evidence="3">Liverpool</strain>
    </source>
</reference>
<feature type="compositionally biased region" description="Basic and acidic residues" evidence="2">
    <location>
        <begin position="704"/>
        <end position="718"/>
    </location>
</feature>
<feature type="region of interest" description="Disordered" evidence="2">
    <location>
        <begin position="558"/>
        <end position="586"/>
    </location>
</feature>
<evidence type="ECO:0000313" key="4">
    <source>
        <dbReference type="EMBL" id="CEL64084.1"/>
    </source>
</evidence>
<dbReference type="VEuPathDB" id="ToxoDB:NCLIV_000030"/>
<dbReference type="EMBL" id="FR823380">
    <property type="protein sequence ID" value="CBZ49505.1"/>
    <property type="molecule type" value="Genomic_DNA"/>
</dbReference>
<evidence type="ECO:0000313" key="3">
    <source>
        <dbReference type="EMBL" id="CBZ49505.1"/>
    </source>
</evidence>
<feature type="region of interest" description="Disordered" evidence="2">
    <location>
        <begin position="497"/>
        <end position="544"/>
    </location>
</feature>
<dbReference type="InParanoid" id="F0V714"/>
<feature type="region of interest" description="Disordered" evidence="2">
    <location>
        <begin position="216"/>
        <end position="235"/>
    </location>
</feature>
<feature type="region of interest" description="Disordered" evidence="2">
    <location>
        <begin position="1336"/>
        <end position="1419"/>
    </location>
</feature>